<dbReference type="AlphaFoldDB" id="A0A9C9EMH1"/>
<reference evidence="1" key="1">
    <citation type="journal article" date="2020" name="mSystems">
        <title>Genome- and Community-Level Interaction Insights into Carbon Utilization and Element Cycling Functions of Hydrothermarchaeota in Hydrothermal Sediment.</title>
        <authorList>
            <person name="Zhou Z."/>
            <person name="Liu Y."/>
            <person name="Xu W."/>
            <person name="Pan J."/>
            <person name="Luo Z.H."/>
            <person name="Li M."/>
        </authorList>
    </citation>
    <scope>NUCLEOTIDE SEQUENCE</scope>
    <source>
        <strain evidence="1">HyVt-388</strain>
    </source>
</reference>
<proteinExistence type="predicted"/>
<dbReference type="InterPro" id="IPR014942">
    <property type="entry name" value="AbiEii"/>
</dbReference>
<sequence length="173" mass="20114">MTKKEFMNSITKNKKDILKELITSLEDLKIDYCVIGGLAVNAYVEPVVSLDLDLVIAAKEMERLLESVKNIFRIERFSHSINLTSPESELRIQLQTDPRYQSFLSRASVKEVLGYKMKVASVEDVLQGKVWAYLDEQRRKSKRQKDLADIYRLIEKYPHLKNLLPKSLRNEVI</sequence>
<dbReference type="InterPro" id="IPR043519">
    <property type="entry name" value="NT_sf"/>
</dbReference>
<gene>
    <name evidence="1" type="ORF">ENI34_05590</name>
</gene>
<accession>A0A9C9EMH1</accession>
<organism evidence="1 2">
    <name type="scientific">candidate division WOR-3 bacterium</name>
    <dbReference type="NCBI Taxonomy" id="2052148"/>
    <lineage>
        <taxon>Bacteria</taxon>
        <taxon>Bacteria division WOR-3</taxon>
    </lineage>
</organism>
<dbReference type="Proteomes" id="UP000885826">
    <property type="component" value="Unassembled WGS sequence"/>
</dbReference>
<name>A0A9C9EMH1_UNCW3</name>
<evidence type="ECO:0008006" key="3">
    <source>
        <dbReference type="Google" id="ProtNLM"/>
    </source>
</evidence>
<dbReference type="Gene3D" id="3.30.460.40">
    <property type="match status" value="1"/>
</dbReference>
<dbReference type="SUPFAM" id="SSF81301">
    <property type="entry name" value="Nucleotidyltransferase"/>
    <property type="match status" value="1"/>
</dbReference>
<dbReference type="EMBL" id="DRIG01000061">
    <property type="protein sequence ID" value="HEC78600.1"/>
    <property type="molecule type" value="Genomic_DNA"/>
</dbReference>
<comment type="caution">
    <text evidence="1">The sequence shown here is derived from an EMBL/GenBank/DDBJ whole genome shotgun (WGS) entry which is preliminary data.</text>
</comment>
<protein>
    <recommendedName>
        <fullName evidence="3">Nucleotidyltransferase family protein</fullName>
    </recommendedName>
</protein>
<evidence type="ECO:0000313" key="1">
    <source>
        <dbReference type="EMBL" id="HEC78600.1"/>
    </source>
</evidence>
<dbReference type="Pfam" id="PF08843">
    <property type="entry name" value="AbiEii"/>
    <property type="match status" value="1"/>
</dbReference>
<evidence type="ECO:0000313" key="2">
    <source>
        <dbReference type="Proteomes" id="UP000885826"/>
    </source>
</evidence>